<proteinExistence type="predicted"/>
<evidence type="ECO:0000313" key="3">
    <source>
        <dbReference type="Proteomes" id="UP000078544"/>
    </source>
</evidence>
<feature type="compositionally biased region" description="Basic residues" evidence="1">
    <location>
        <begin position="1"/>
        <end position="11"/>
    </location>
</feature>
<dbReference type="EMBL" id="AZGY01000003">
    <property type="protein sequence ID" value="KZZ99437.1"/>
    <property type="molecule type" value="Genomic_DNA"/>
</dbReference>
<gene>
    <name evidence="2" type="ORF">AAL_02009</name>
</gene>
<organism evidence="2 3">
    <name type="scientific">Moelleriella libera RCEF 2490</name>
    <dbReference type="NCBI Taxonomy" id="1081109"/>
    <lineage>
        <taxon>Eukaryota</taxon>
        <taxon>Fungi</taxon>
        <taxon>Dikarya</taxon>
        <taxon>Ascomycota</taxon>
        <taxon>Pezizomycotina</taxon>
        <taxon>Sordariomycetes</taxon>
        <taxon>Hypocreomycetidae</taxon>
        <taxon>Hypocreales</taxon>
        <taxon>Clavicipitaceae</taxon>
        <taxon>Moelleriella</taxon>
    </lineage>
</organism>
<reference evidence="2 3" key="1">
    <citation type="journal article" date="2016" name="Genome Biol. Evol.">
        <title>Divergent and convergent evolution of fungal pathogenicity.</title>
        <authorList>
            <person name="Shang Y."/>
            <person name="Xiao G."/>
            <person name="Zheng P."/>
            <person name="Cen K."/>
            <person name="Zhan S."/>
            <person name="Wang C."/>
        </authorList>
    </citation>
    <scope>NUCLEOTIDE SEQUENCE [LARGE SCALE GENOMIC DNA]</scope>
    <source>
        <strain evidence="2 3">RCEF 2490</strain>
    </source>
</reference>
<feature type="region of interest" description="Disordered" evidence="1">
    <location>
        <begin position="1"/>
        <end position="25"/>
    </location>
</feature>
<feature type="region of interest" description="Disordered" evidence="1">
    <location>
        <begin position="154"/>
        <end position="178"/>
    </location>
</feature>
<dbReference type="AlphaFoldDB" id="A0A168F3M1"/>
<dbReference type="Proteomes" id="UP000078544">
    <property type="component" value="Unassembled WGS sequence"/>
</dbReference>
<sequence length="178" mass="18070">MVNHAPARRPRISAPLGPVKSSRGPDLCRSQDLRVIRSIDDCQIGYDAAAAAAAANMDPGSGAGATLTTSATTATLSSIPIASKTRFRRLSASFLSSQPPPPSTPAVAADSFIHAGPKTCFGTMPSKTARSALTSSCSSKSFLRPAVARYAFAPASSASASASASASSSSFSAYRDSP</sequence>
<evidence type="ECO:0000313" key="2">
    <source>
        <dbReference type="EMBL" id="KZZ99437.1"/>
    </source>
</evidence>
<evidence type="ECO:0000256" key="1">
    <source>
        <dbReference type="SAM" id="MobiDB-lite"/>
    </source>
</evidence>
<keyword evidence="3" id="KW-1185">Reference proteome</keyword>
<accession>A0A168F3M1</accession>
<protein>
    <submittedName>
        <fullName evidence="2">Uncharacterized protein</fullName>
    </submittedName>
</protein>
<comment type="caution">
    <text evidence="2">The sequence shown here is derived from an EMBL/GenBank/DDBJ whole genome shotgun (WGS) entry which is preliminary data.</text>
</comment>
<dbReference type="OrthoDB" id="4927171at2759"/>
<name>A0A168F3M1_9HYPO</name>